<name>I2BBN1_SHIBC</name>
<accession>I2BBN1</accession>
<evidence type="ECO:0000313" key="3">
    <source>
        <dbReference type="Proteomes" id="UP000001955"/>
    </source>
</evidence>
<dbReference type="KEGG" id="ebt:EBL_c28650"/>
<protein>
    <submittedName>
        <fullName evidence="2">Uncharacterized protein</fullName>
    </submittedName>
</protein>
<dbReference type="HOGENOM" id="CLU_3103769_0_0_6"/>
<reference evidence="2 3" key="1">
    <citation type="journal article" date="2012" name="J. Bacteriol.">
        <title>Complete genome sequence of the B12-producing Shimwellia blattae strain DSM 4481, isolated from a cockroach.</title>
        <authorList>
            <person name="Brzuszkiewicz E."/>
            <person name="Waschkowitz T."/>
            <person name="Wiezer A."/>
            <person name="Daniel R."/>
        </authorList>
    </citation>
    <scope>NUCLEOTIDE SEQUENCE [LARGE SCALE GENOMIC DNA]</scope>
    <source>
        <strain evidence="3">ATCC 29907 / DSM 4481 / JCM 1650 / NBRC 105725 / CDC 9005-74</strain>
    </source>
</reference>
<dbReference type="Proteomes" id="UP000001955">
    <property type="component" value="Chromosome"/>
</dbReference>
<keyword evidence="3" id="KW-1185">Reference proteome</keyword>
<dbReference type="AlphaFoldDB" id="I2BBN1"/>
<gene>
    <name evidence="2" type="ordered locus">EBL_c28650</name>
</gene>
<dbReference type="EMBL" id="CP001560">
    <property type="protein sequence ID" value="AFJ47935.1"/>
    <property type="molecule type" value="Genomic_DNA"/>
</dbReference>
<proteinExistence type="predicted"/>
<sequence length="51" mass="5649">MHGAESFSGRQLYPHCGTKKTKTQQYPHAGTGIAAFFKTGARAYQTPARRH</sequence>
<evidence type="ECO:0000256" key="1">
    <source>
        <dbReference type="SAM" id="MobiDB-lite"/>
    </source>
</evidence>
<evidence type="ECO:0000313" key="2">
    <source>
        <dbReference type="EMBL" id="AFJ47935.1"/>
    </source>
</evidence>
<organism evidence="2 3">
    <name type="scientific">Shimwellia blattae (strain ATCC 29907 / DSM 4481 / JCM 1650 / NBRC 105725 / CDC 9005-74)</name>
    <name type="common">Escherichia blattae</name>
    <dbReference type="NCBI Taxonomy" id="630626"/>
    <lineage>
        <taxon>Bacteria</taxon>
        <taxon>Pseudomonadati</taxon>
        <taxon>Pseudomonadota</taxon>
        <taxon>Gammaproteobacteria</taxon>
        <taxon>Enterobacterales</taxon>
        <taxon>Enterobacteriaceae</taxon>
        <taxon>Shimwellia</taxon>
    </lineage>
</organism>
<feature type="region of interest" description="Disordered" evidence="1">
    <location>
        <begin position="1"/>
        <end position="25"/>
    </location>
</feature>
<dbReference type="STRING" id="630626.EBL_c28650"/>